<dbReference type="GO" id="GO:0012505">
    <property type="term" value="C:endomembrane system"/>
    <property type="evidence" value="ECO:0007669"/>
    <property type="project" value="UniProtKB-SubCell"/>
</dbReference>
<reference evidence="8" key="1">
    <citation type="submission" date="2016-02" db="EMBL/GenBank/DDBJ databases">
        <title>RNAseq analyses of the midgut from blood- or serum-fed Ixodes ricinus ticks.</title>
        <authorList>
            <person name="Perner J."/>
            <person name="Provaznik J."/>
            <person name="Schrenkova J."/>
            <person name="Urbanova V."/>
            <person name="Ribeiro J.M."/>
            <person name="Kopacek P."/>
        </authorList>
    </citation>
    <scope>NUCLEOTIDE SEQUENCE</scope>
    <source>
        <tissue evidence="8">Gut</tissue>
    </source>
</reference>
<comment type="subcellular location">
    <subcellularLocation>
        <location evidence="1">Endomembrane system</location>
    </subcellularLocation>
</comment>
<name>A0A131Y3B7_IXORI</name>
<dbReference type="InterPro" id="IPR016635">
    <property type="entry name" value="AP_complex_ssu"/>
</dbReference>
<dbReference type="Pfam" id="PF01217">
    <property type="entry name" value="Clat_adaptor_s"/>
    <property type="match status" value="1"/>
</dbReference>
<organism evidence="8">
    <name type="scientific">Ixodes ricinus</name>
    <name type="common">Common tick</name>
    <name type="synonym">Acarus ricinus</name>
    <dbReference type="NCBI Taxonomy" id="34613"/>
    <lineage>
        <taxon>Eukaryota</taxon>
        <taxon>Metazoa</taxon>
        <taxon>Ecdysozoa</taxon>
        <taxon>Arthropoda</taxon>
        <taxon>Chelicerata</taxon>
        <taxon>Arachnida</taxon>
        <taxon>Acari</taxon>
        <taxon>Parasitiformes</taxon>
        <taxon>Ixodida</taxon>
        <taxon>Ixodoidea</taxon>
        <taxon>Ixodidae</taxon>
        <taxon>Ixodinae</taxon>
        <taxon>Ixodes</taxon>
    </lineage>
</organism>
<evidence type="ECO:0000256" key="2">
    <source>
        <dbReference type="ARBA" id="ARBA00006972"/>
    </source>
</evidence>
<protein>
    <recommendedName>
        <fullName evidence="6">AP complex subunit sigma</fullName>
    </recommendedName>
</protein>
<keyword evidence="5 6" id="KW-0472">Membrane</keyword>
<dbReference type="PANTHER" id="PTHR11753">
    <property type="entry name" value="ADAPTOR COMPLEXES SMALL SUBUNIT FAMILY"/>
    <property type="match status" value="1"/>
</dbReference>
<dbReference type="SUPFAM" id="SSF64356">
    <property type="entry name" value="SNARE-like"/>
    <property type="match status" value="1"/>
</dbReference>
<dbReference type="InterPro" id="IPR011012">
    <property type="entry name" value="Longin-like_dom_sf"/>
</dbReference>
<dbReference type="EMBL" id="GEFM01003405">
    <property type="protein sequence ID" value="JAP72391.1"/>
    <property type="molecule type" value="mRNA"/>
</dbReference>
<feature type="domain" description="AP complex mu/sigma subunit" evidence="7">
    <location>
        <begin position="1"/>
        <end position="139"/>
    </location>
</feature>
<dbReference type="Gene3D" id="3.30.450.60">
    <property type="match status" value="1"/>
</dbReference>
<sequence length="141" mass="16397">MYKFLFIANFDQRLRYAYYFDLVDKSKRAQLCTALVQKCLSRTQTSCSFFEHEGFSIVYRRVGRLLFIIGTDGAENHLAVYEFVHAFVQVLDIYFAGVTEKHIITEFHKLHLILQQMVCNGSVIETNVKNVLEPLRAFDSS</sequence>
<proteinExistence type="evidence at transcript level"/>
<dbReference type="InterPro" id="IPR022775">
    <property type="entry name" value="AP_mu_sigma_su"/>
</dbReference>
<accession>A0A131Y3B7</accession>
<evidence type="ECO:0000313" key="8">
    <source>
        <dbReference type="EMBL" id="JAP72391.1"/>
    </source>
</evidence>
<evidence type="ECO:0000256" key="1">
    <source>
        <dbReference type="ARBA" id="ARBA00004308"/>
    </source>
</evidence>
<dbReference type="AlphaFoldDB" id="A0A131Y3B7"/>
<dbReference type="GO" id="GO:0006886">
    <property type="term" value="P:intracellular protein transport"/>
    <property type="evidence" value="ECO:0007669"/>
    <property type="project" value="UniProtKB-UniRule"/>
</dbReference>
<evidence type="ECO:0000256" key="6">
    <source>
        <dbReference type="PIRNR" id="PIRNR015588"/>
    </source>
</evidence>
<evidence type="ECO:0000256" key="5">
    <source>
        <dbReference type="ARBA" id="ARBA00023136"/>
    </source>
</evidence>
<dbReference type="PIRSF" id="PIRSF015588">
    <property type="entry name" value="AP_complex_sigma"/>
    <property type="match status" value="1"/>
</dbReference>
<comment type="similarity">
    <text evidence="2 6">Belongs to the adaptor complexes small subunit family.</text>
</comment>
<evidence type="ECO:0000256" key="3">
    <source>
        <dbReference type="ARBA" id="ARBA00022448"/>
    </source>
</evidence>
<evidence type="ECO:0000256" key="4">
    <source>
        <dbReference type="ARBA" id="ARBA00022927"/>
    </source>
</evidence>
<keyword evidence="4 6" id="KW-0653">Protein transport</keyword>
<evidence type="ECO:0000259" key="7">
    <source>
        <dbReference type="Pfam" id="PF01217"/>
    </source>
</evidence>
<keyword evidence="3 6" id="KW-0813">Transport</keyword>